<dbReference type="Pfam" id="PF13560">
    <property type="entry name" value="HTH_31"/>
    <property type="match status" value="1"/>
</dbReference>
<feature type="compositionally biased region" description="Basic and acidic residues" evidence="1">
    <location>
        <begin position="136"/>
        <end position="149"/>
    </location>
</feature>
<dbReference type="STRING" id="84724.SAMN04488564_103422"/>
<dbReference type="PROSITE" id="PS50943">
    <property type="entry name" value="HTH_CROC1"/>
    <property type="match status" value="1"/>
</dbReference>
<evidence type="ECO:0000259" key="2">
    <source>
        <dbReference type="PROSITE" id="PS50943"/>
    </source>
</evidence>
<dbReference type="SMART" id="SM00530">
    <property type="entry name" value="HTH_XRE"/>
    <property type="match status" value="1"/>
</dbReference>
<gene>
    <name evidence="3" type="ORF">SAMN04488564_103422</name>
</gene>
<dbReference type="GO" id="GO:0003677">
    <property type="term" value="F:DNA binding"/>
    <property type="evidence" value="ECO:0007669"/>
    <property type="project" value="InterPro"/>
</dbReference>
<protein>
    <recommendedName>
        <fullName evidence="2">HTH cro/C1-type domain-containing protein</fullName>
    </recommendedName>
</protein>
<dbReference type="CDD" id="cd00093">
    <property type="entry name" value="HTH_XRE"/>
    <property type="match status" value="1"/>
</dbReference>
<dbReference type="SUPFAM" id="SSF47413">
    <property type="entry name" value="lambda repressor-like DNA-binding domains"/>
    <property type="match status" value="1"/>
</dbReference>
<keyword evidence="4" id="KW-1185">Reference proteome</keyword>
<accession>A0A1I6DYQ3</accession>
<dbReference type="InterPro" id="IPR001387">
    <property type="entry name" value="Cro/C1-type_HTH"/>
</dbReference>
<dbReference type="Gene3D" id="1.10.260.40">
    <property type="entry name" value="lambda repressor-like DNA-binding domains"/>
    <property type="match status" value="1"/>
</dbReference>
<dbReference type="Proteomes" id="UP000198583">
    <property type="component" value="Unassembled WGS sequence"/>
</dbReference>
<evidence type="ECO:0000313" key="4">
    <source>
        <dbReference type="Proteomes" id="UP000198583"/>
    </source>
</evidence>
<sequence>MAERAIGRTLRKWRDATDMSLAEACKEAGFSIAQLSMMENALRPFDPLNVMILGRVYELPNEVWKQQARRAEFAAEERKKIRYRQSAYDLDEAKDADEARLEAAAIRTFGADTIPRLIQTADYRASITQPDSSKSANEDSGHRPDSHTD</sequence>
<evidence type="ECO:0000313" key="3">
    <source>
        <dbReference type="EMBL" id="SFR10553.1"/>
    </source>
</evidence>
<reference evidence="4" key="1">
    <citation type="submission" date="2016-10" db="EMBL/GenBank/DDBJ databases">
        <authorList>
            <person name="Varghese N."/>
            <person name="Submissions S."/>
        </authorList>
    </citation>
    <scope>NUCLEOTIDE SEQUENCE [LARGE SCALE GENOMIC DNA]</scope>
    <source>
        <strain evidence="4">DSM 44232</strain>
    </source>
</reference>
<evidence type="ECO:0000256" key="1">
    <source>
        <dbReference type="SAM" id="MobiDB-lite"/>
    </source>
</evidence>
<organism evidence="3 4">
    <name type="scientific">Lentzea waywayandensis</name>
    <dbReference type="NCBI Taxonomy" id="84724"/>
    <lineage>
        <taxon>Bacteria</taxon>
        <taxon>Bacillati</taxon>
        <taxon>Actinomycetota</taxon>
        <taxon>Actinomycetes</taxon>
        <taxon>Pseudonocardiales</taxon>
        <taxon>Pseudonocardiaceae</taxon>
        <taxon>Lentzea</taxon>
    </lineage>
</organism>
<name>A0A1I6DYQ3_9PSEU</name>
<dbReference type="EMBL" id="FOYL01000003">
    <property type="protein sequence ID" value="SFR10553.1"/>
    <property type="molecule type" value="Genomic_DNA"/>
</dbReference>
<dbReference type="InterPro" id="IPR010982">
    <property type="entry name" value="Lambda_DNA-bd_dom_sf"/>
</dbReference>
<dbReference type="AlphaFoldDB" id="A0A1I6DYQ3"/>
<proteinExistence type="predicted"/>
<feature type="region of interest" description="Disordered" evidence="1">
    <location>
        <begin position="123"/>
        <end position="149"/>
    </location>
</feature>
<feature type="compositionally biased region" description="Polar residues" evidence="1">
    <location>
        <begin position="126"/>
        <end position="135"/>
    </location>
</feature>
<feature type="domain" description="HTH cro/C1-type" evidence="2">
    <location>
        <begin position="10"/>
        <end position="63"/>
    </location>
</feature>